<dbReference type="Gene3D" id="3.80.10.10">
    <property type="entry name" value="Ribonuclease Inhibitor"/>
    <property type="match status" value="1"/>
</dbReference>
<evidence type="ECO:0000313" key="7">
    <source>
        <dbReference type="Proteomes" id="UP001378592"/>
    </source>
</evidence>
<dbReference type="GO" id="GO:0005737">
    <property type="term" value="C:cytoplasm"/>
    <property type="evidence" value="ECO:0007669"/>
    <property type="project" value="UniProtKB-SubCell"/>
</dbReference>
<evidence type="ECO:0000256" key="1">
    <source>
        <dbReference type="ARBA" id="ARBA00004496"/>
    </source>
</evidence>
<keyword evidence="4" id="KW-0433">Leucine-rich repeat</keyword>
<gene>
    <name evidence="6" type="ORF">R5R35_014309</name>
</gene>
<name>A0AAN9Z274_9ORTH</name>
<reference evidence="6 7" key="1">
    <citation type="submission" date="2024-03" db="EMBL/GenBank/DDBJ databases">
        <title>The genome assembly and annotation of the cricket Gryllus longicercus Weissman &amp; Gray.</title>
        <authorList>
            <person name="Szrajer S."/>
            <person name="Gray D."/>
            <person name="Ylla G."/>
        </authorList>
    </citation>
    <scope>NUCLEOTIDE SEQUENCE [LARGE SCALE GENOMIC DNA]</scope>
    <source>
        <strain evidence="6">DAG 2021-001</strain>
        <tissue evidence="6">Whole body minus gut</tissue>
    </source>
</reference>
<dbReference type="Pfam" id="PF14580">
    <property type="entry name" value="LRR_9"/>
    <property type="match status" value="1"/>
</dbReference>
<dbReference type="InterPro" id="IPR001611">
    <property type="entry name" value="Leu-rich_rpt"/>
</dbReference>
<dbReference type="AlphaFoldDB" id="A0AAN9Z274"/>
<evidence type="ECO:0000256" key="4">
    <source>
        <dbReference type="ARBA" id="ARBA00022614"/>
    </source>
</evidence>
<keyword evidence="5" id="KW-0677">Repeat</keyword>
<organism evidence="6 7">
    <name type="scientific">Gryllus longicercus</name>
    <dbReference type="NCBI Taxonomy" id="2509291"/>
    <lineage>
        <taxon>Eukaryota</taxon>
        <taxon>Metazoa</taxon>
        <taxon>Ecdysozoa</taxon>
        <taxon>Arthropoda</taxon>
        <taxon>Hexapoda</taxon>
        <taxon>Insecta</taxon>
        <taxon>Pterygota</taxon>
        <taxon>Neoptera</taxon>
        <taxon>Polyneoptera</taxon>
        <taxon>Orthoptera</taxon>
        <taxon>Ensifera</taxon>
        <taxon>Gryllidea</taxon>
        <taxon>Grylloidea</taxon>
        <taxon>Gryllidae</taxon>
        <taxon>Gryllinae</taxon>
        <taxon>Gryllus</taxon>
    </lineage>
</organism>
<dbReference type="PANTHER" id="PTHR46545:SF1">
    <property type="entry name" value="LEUCINE-RICH REPEAT-CONTAINING PROTEIN 51"/>
    <property type="match status" value="1"/>
</dbReference>
<evidence type="ECO:0000256" key="2">
    <source>
        <dbReference type="ARBA" id="ARBA00014223"/>
    </source>
</evidence>
<dbReference type="SUPFAM" id="SSF52075">
    <property type="entry name" value="Outer arm dynein light chain 1"/>
    <property type="match status" value="1"/>
</dbReference>
<dbReference type="PANTHER" id="PTHR46545">
    <property type="entry name" value="LEUCINE-RICH REPEAT-CONTAINING PROTEIN 51"/>
    <property type="match status" value="1"/>
</dbReference>
<evidence type="ECO:0000256" key="3">
    <source>
        <dbReference type="ARBA" id="ARBA00022490"/>
    </source>
</evidence>
<dbReference type="PROSITE" id="PS51450">
    <property type="entry name" value="LRR"/>
    <property type="match status" value="1"/>
</dbReference>
<evidence type="ECO:0000256" key="5">
    <source>
        <dbReference type="ARBA" id="ARBA00022737"/>
    </source>
</evidence>
<keyword evidence="3" id="KW-0963">Cytoplasm</keyword>
<protein>
    <recommendedName>
        <fullName evidence="2">Leucine-rich repeat-containing protein 51</fullName>
    </recommendedName>
</protein>
<evidence type="ECO:0000313" key="6">
    <source>
        <dbReference type="EMBL" id="KAK7793403.1"/>
    </source>
</evidence>
<comment type="caution">
    <text evidence="6">The sequence shown here is derived from an EMBL/GenBank/DDBJ whole genome shotgun (WGS) entry which is preliminary data.</text>
</comment>
<dbReference type="Proteomes" id="UP001378592">
    <property type="component" value="Unassembled WGS sequence"/>
</dbReference>
<comment type="subcellular location">
    <subcellularLocation>
        <location evidence="1">Cytoplasm</location>
    </subcellularLocation>
</comment>
<dbReference type="InterPro" id="IPR032675">
    <property type="entry name" value="LRR_dom_sf"/>
</dbReference>
<proteinExistence type="predicted"/>
<keyword evidence="7" id="KW-1185">Reference proteome</keyword>
<sequence length="215" mass="24972">MTTNEYEEDETIKKPKYFCPEPETLIFCSPPVDHSFKKLSDLASYTGSSKKPRVCRLGRLPDRSSNNRFISRSLWLNNNRLKNLTDLYPFVEKFFDQPEALGWLDLSFNEFCDVSPEILKFPNLRILYLHGNKIKALTPLATLRDVPTLRYLTLRGNPVEKILAYRLLVIALLPQLISLDYALITDYERGTRIPECAGKKIIDQYRPQAKHKKSF</sequence>
<dbReference type="EMBL" id="JAZDUA010000383">
    <property type="protein sequence ID" value="KAK7793403.1"/>
    <property type="molecule type" value="Genomic_DNA"/>
</dbReference>
<accession>A0AAN9Z274</accession>